<evidence type="ECO:0000259" key="5">
    <source>
        <dbReference type="PROSITE" id="PS51635"/>
    </source>
</evidence>
<gene>
    <name evidence="6" type="ORF">RDB_LOCUS180074</name>
</gene>
<dbReference type="InterPro" id="IPR002641">
    <property type="entry name" value="PNPLA_dom"/>
</dbReference>
<evidence type="ECO:0000313" key="7">
    <source>
        <dbReference type="Proteomes" id="UP000663827"/>
    </source>
</evidence>
<feature type="domain" description="PNPLA" evidence="5">
    <location>
        <begin position="14"/>
        <end position="135"/>
    </location>
</feature>
<dbReference type="GO" id="GO:0047499">
    <property type="term" value="F:calcium-independent phospholipase A2 activity"/>
    <property type="evidence" value="ECO:0007669"/>
    <property type="project" value="TreeGrafter"/>
</dbReference>
<evidence type="ECO:0000256" key="1">
    <source>
        <dbReference type="ARBA" id="ARBA00022801"/>
    </source>
</evidence>
<dbReference type="EMBL" id="CAJNJQ010006440">
    <property type="protein sequence ID" value="CAE7228318.1"/>
    <property type="molecule type" value="Genomic_DNA"/>
</dbReference>
<dbReference type="GO" id="GO:0016042">
    <property type="term" value="P:lipid catabolic process"/>
    <property type="evidence" value="ECO:0007669"/>
    <property type="project" value="UniProtKB-KW"/>
</dbReference>
<keyword evidence="2" id="KW-0442">Lipid degradation</keyword>
<proteinExistence type="predicted"/>
<evidence type="ECO:0000256" key="4">
    <source>
        <dbReference type="PROSITE-ProRule" id="PRU01161"/>
    </source>
</evidence>
<dbReference type="GO" id="GO:0046486">
    <property type="term" value="P:glycerolipid metabolic process"/>
    <property type="evidence" value="ECO:0007669"/>
    <property type="project" value="UniProtKB-ARBA"/>
</dbReference>
<feature type="short sequence motif" description="GXGXXG" evidence="4">
    <location>
        <begin position="18"/>
        <end position="23"/>
    </location>
</feature>
<evidence type="ECO:0000256" key="3">
    <source>
        <dbReference type="ARBA" id="ARBA00023098"/>
    </source>
</evidence>
<dbReference type="Gene3D" id="3.40.1090.10">
    <property type="entry name" value="Cytosolic phospholipase A2 catalytic domain"/>
    <property type="match status" value="1"/>
</dbReference>
<dbReference type="InterPro" id="IPR016035">
    <property type="entry name" value="Acyl_Trfase/lysoPLipase"/>
</dbReference>
<dbReference type="GO" id="GO:0019369">
    <property type="term" value="P:arachidonate metabolic process"/>
    <property type="evidence" value="ECO:0007669"/>
    <property type="project" value="TreeGrafter"/>
</dbReference>
<dbReference type="GO" id="GO:0016020">
    <property type="term" value="C:membrane"/>
    <property type="evidence" value="ECO:0007669"/>
    <property type="project" value="TreeGrafter"/>
</dbReference>
<keyword evidence="3" id="KW-0443">Lipid metabolism</keyword>
<dbReference type="Pfam" id="PF01734">
    <property type="entry name" value="Patatin"/>
    <property type="match status" value="1"/>
</dbReference>
<name>A0A8H3EB88_9AGAM</name>
<comment type="caution">
    <text evidence="4">Lacks conserved residue(s) required for the propagation of feature annotation.</text>
</comment>
<accession>A0A8H3EB88</accession>
<dbReference type="PROSITE" id="PS51635">
    <property type="entry name" value="PNPLA"/>
    <property type="match status" value="1"/>
</dbReference>
<dbReference type="SUPFAM" id="SSF52151">
    <property type="entry name" value="FabD/lysophospholipase-like"/>
    <property type="match status" value="1"/>
</dbReference>
<dbReference type="AlphaFoldDB" id="A0A8H3EB88"/>
<protein>
    <recommendedName>
        <fullName evidence="5">PNPLA domain-containing protein</fullName>
    </recommendedName>
</protein>
<sequence>MPNSPDTPKGLNILCIDGGGVRGLSSLLILHEIMRRIRNAEAINVDPFEHFEFIAGTGTGGMSACMLGRLQMPIEEAIKEYVKLSKDVFKYKKWNGSTIYKGTKLREALRTMVRETTGNEAEMMNKGEMNNKCKT</sequence>
<organism evidence="6 7">
    <name type="scientific">Rhizoctonia solani</name>
    <dbReference type="NCBI Taxonomy" id="456999"/>
    <lineage>
        <taxon>Eukaryota</taxon>
        <taxon>Fungi</taxon>
        <taxon>Dikarya</taxon>
        <taxon>Basidiomycota</taxon>
        <taxon>Agaricomycotina</taxon>
        <taxon>Agaricomycetes</taxon>
        <taxon>Cantharellales</taxon>
        <taxon>Ceratobasidiaceae</taxon>
        <taxon>Rhizoctonia</taxon>
    </lineage>
</organism>
<comment type="caution">
    <text evidence="6">The sequence shown here is derived from an EMBL/GenBank/DDBJ whole genome shotgun (WGS) entry which is preliminary data.</text>
</comment>
<keyword evidence="1" id="KW-0378">Hydrolase</keyword>
<reference evidence="6" key="1">
    <citation type="submission" date="2021-01" db="EMBL/GenBank/DDBJ databases">
        <authorList>
            <person name="Kaushik A."/>
        </authorList>
    </citation>
    <scope>NUCLEOTIDE SEQUENCE</scope>
    <source>
        <strain evidence="6">AG5</strain>
    </source>
</reference>
<dbReference type="PANTHER" id="PTHR24185">
    <property type="entry name" value="CALCIUM-INDEPENDENT PHOSPHOLIPASE A2-GAMMA"/>
    <property type="match status" value="1"/>
</dbReference>
<evidence type="ECO:0000313" key="6">
    <source>
        <dbReference type="EMBL" id="CAE7228318.1"/>
    </source>
</evidence>
<dbReference type="PANTHER" id="PTHR24185:SF1">
    <property type="entry name" value="CALCIUM-INDEPENDENT PHOSPHOLIPASE A2-GAMMA"/>
    <property type="match status" value="1"/>
</dbReference>
<evidence type="ECO:0000256" key="2">
    <source>
        <dbReference type="ARBA" id="ARBA00022963"/>
    </source>
</evidence>
<dbReference type="Proteomes" id="UP000663827">
    <property type="component" value="Unassembled WGS sequence"/>
</dbReference>